<organism evidence="1 2">
    <name type="scientific">Gossypium arboreum</name>
    <name type="common">Tree cotton</name>
    <name type="synonym">Gossypium nanking</name>
    <dbReference type="NCBI Taxonomy" id="29729"/>
    <lineage>
        <taxon>Eukaryota</taxon>
        <taxon>Viridiplantae</taxon>
        <taxon>Streptophyta</taxon>
        <taxon>Embryophyta</taxon>
        <taxon>Tracheophyta</taxon>
        <taxon>Spermatophyta</taxon>
        <taxon>Magnoliopsida</taxon>
        <taxon>eudicotyledons</taxon>
        <taxon>Gunneridae</taxon>
        <taxon>Pentapetalae</taxon>
        <taxon>rosids</taxon>
        <taxon>malvids</taxon>
        <taxon>Malvales</taxon>
        <taxon>Malvaceae</taxon>
        <taxon>Malvoideae</taxon>
        <taxon>Gossypium</taxon>
    </lineage>
</organism>
<protein>
    <submittedName>
        <fullName evidence="1">Uncharacterized protein</fullName>
    </submittedName>
</protein>
<sequence length="84" mass="9396">MLNGMFSTIWHVQLSRFYGTCQDGSEKWLVRWPIFIHTGRDKGLCLGHGQAKRLCVPCNFQRVARQAVTGSSTRPGTRACGLTV</sequence>
<dbReference type="Proteomes" id="UP001358586">
    <property type="component" value="Chromosome 2"/>
</dbReference>
<evidence type="ECO:0000313" key="2">
    <source>
        <dbReference type="Proteomes" id="UP001358586"/>
    </source>
</evidence>
<keyword evidence="2" id="KW-1185">Reference proteome</keyword>
<accession>A0ABR0QUA2</accession>
<evidence type="ECO:0000313" key="1">
    <source>
        <dbReference type="EMBL" id="KAK5842825.1"/>
    </source>
</evidence>
<reference evidence="1 2" key="1">
    <citation type="submission" date="2023-03" db="EMBL/GenBank/DDBJ databases">
        <title>WGS of Gossypium arboreum.</title>
        <authorList>
            <person name="Yu D."/>
        </authorList>
    </citation>
    <scope>NUCLEOTIDE SEQUENCE [LARGE SCALE GENOMIC DNA]</scope>
    <source>
        <tissue evidence="1">Leaf</tissue>
    </source>
</reference>
<dbReference type="EMBL" id="JARKNE010000002">
    <property type="protein sequence ID" value="KAK5842825.1"/>
    <property type="molecule type" value="Genomic_DNA"/>
</dbReference>
<name>A0ABR0QUA2_GOSAR</name>
<gene>
    <name evidence="1" type="ORF">PVK06_005227</name>
</gene>
<comment type="caution">
    <text evidence="1">The sequence shown here is derived from an EMBL/GenBank/DDBJ whole genome shotgun (WGS) entry which is preliminary data.</text>
</comment>
<proteinExistence type="predicted"/>